<gene>
    <name evidence="1" type="ORF">Q4521_12830</name>
</gene>
<dbReference type="EMBL" id="JAUOPB010000009">
    <property type="protein sequence ID" value="MDO6423357.1"/>
    <property type="molecule type" value="Genomic_DNA"/>
</dbReference>
<proteinExistence type="predicted"/>
<evidence type="ECO:0000313" key="1">
    <source>
        <dbReference type="EMBL" id="MDO6423357.1"/>
    </source>
</evidence>
<name>A0AAW7XA86_9GAMM</name>
<dbReference type="AlphaFoldDB" id="A0AAW7XA86"/>
<reference evidence="1" key="1">
    <citation type="submission" date="2023-07" db="EMBL/GenBank/DDBJ databases">
        <title>Genome content predicts the carbon catabolic preferences of heterotrophic bacteria.</title>
        <authorList>
            <person name="Gralka M."/>
        </authorList>
    </citation>
    <scope>NUCLEOTIDE SEQUENCE</scope>
    <source>
        <strain evidence="1">I3M17_2</strain>
    </source>
</reference>
<accession>A0AAW7XA86</accession>
<evidence type="ECO:0000313" key="2">
    <source>
        <dbReference type="Proteomes" id="UP001169760"/>
    </source>
</evidence>
<dbReference type="RefSeq" id="WP_303493045.1">
    <property type="nucleotide sequence ID" value="NZ_JAUOPB010000009.1"/>
</dbReference>
<organism evidence="1 2">
    <name type="scientific">Saccharophagus degradans</name>
    <dbReference type="NCBI Taxonomy" id="86304"/>
    <lineage>
        <taxon>Bacteria</taxon>
        <taxon>Pseudomonadati</taxon>
        <taxon>Pseudomonadota</taxon>
        <taxon>Gammaproteobacteria</taxon>
        <taxon>Cellvibrionales</taxon>
        <taxon>Cellvibrionaceae</taxon>
        <taxon>Saccharophagus</taxon>
    </lineage>
</organism>
<comment type="caution">
    <text evidence="1">The sequence shown here is derived from an EMBL/GenBank/DDBJ whole genome shotgun (WGS) entry which is preliminary data.</text>
</comment>
<protein>
    <submittedName>
        <fullName evidence="1">Uncharacterized protein</fullName>
    </submittedName>
</protein>
<sequence>MPNTQLDWLNHFLTKLSNDGWAAIFTPHGWDITAQTATSSLTVDRTQPGFEEFALAGNTAICAGDPSLSLLYHALMHPGVQHADITYWPDISDIDALENYIYGLAFAFMDATAIKRNLAKLYPIVMAYEYRITSRTPHKKHADLIFSRTGVGRVGTHEPEYDASRRCFNTAPTDNSGGARVQPARYGLFMCEAVRLGDEVAIQGRSQTKDKYRIFYKPVYKLYNGLKLGDETLSITFNQFHQSDKLARMVKKGGLKVDASFDINSAPFTYNSNKDDIVGTEASAGNIIVWRKPQTMCRAAEQNNKIVTFEVPKESLLWLKSLFAKLNIPFFYNNRRYTSLRVGQNPLWAVVDYGLNALFQKLGSSKRAFMSPRHAGEFTNIRHILDDNGQVVDLNFTSIDQFKSKLSEGGYQAIMYEDPVAEGFISANIAGISLAHPVKAAYSLMTAPDFMPRIGNIDIYQYNDNFVVGGSRALCEGRLAVNLRLTHSDGKTHVFEENDQTVTAITAINRKQTTSCAGEKEYNNTHYLSDEASDIFAPGWDVTYTRDELFSTPYYHTSGLGSPFLEDVKLCAAANGMWPAASPDAARTFKRSTRTAFPLTDIEIGIAPECALAKNLNTNNKGWDGEYGPFIVECDGTFKVNYASIERSDYISNYDNERFDFAKLREINRIEGKQRLQDLAEVNKILLDGTALDKSGYWLVSHMKVTTSNTASQFINAPDTLIAKAKVGEWLPKEITDGYFYIFASYSKGTSATDEPIRRIQPVDEFVFVITCAGKPPQTLRYKI</sequence>
<dbReference type="Proteomes" id="UP001169760">
    <property type="component" value="Unassembled WGS sequence"/>
</dbReference>